<dbReference type="HOGENOM" id="CLU_1981990_0_0_1"/>
<proteinExistence type="predicted"/>
<evidence type="ECO:0000256" key="1">
    <source>
        <dbReference type="SAM" id="MobiDB-lite"/>
    </source>
</evidence>
<dbReference type="KEGG" id="lel:PVL30_003452"/>
<evidence type="ECO:0000313" key="2">
    <source>
        <dbReference type="EMBL" id="EDK44432.1"/>
    </source>
</evidence>
<dbReference type="VEuPathDB" id="FungiDB:LELG_02611"/>
<dbReference type="AlphaFoldDB" id="A5DZ24"/>
<feature type="region of interest" description="Disordered" evidence="1">
    <location>
        <begin position="59"/>
        <end position="91"/>
    </location>
</feature>
<dbReference type="Proteomes" id="UP000001996">
    <property type="component" value="Unassembled WGS sequence"/>
</dbReference>
<reference evidence="2 3" key="1">
    <citation type="journal article" date="2009" name="Nature">
        <title>Evolution of pathogenicity and sexual reproduction in eight Candida genomes.</title>
        <authorList>
            <person name="Butler G."/>
            <person name="Rasmussen M.D."/>
            <person name="Lin M.F."/>
            <person name="Santos M.A."/>
            <person name="Sakthikumar S."/>
            <person name="Munro C.A."/>
            <person name="Rheinbay E."/>
            <person name="Grabherr M."/>
            <person name="Forche A."/>
            <person name="Reedy J.L."/>
            <person name="Agrafioti I."/>
            <person name="Arnaud M.B."/>
            <person name="Bates S."/>
            <person name="Brown A.J."/>
            <person name="Brunke S."/>
            <person name="Costanzo M.C."/>
            <person name="Fitzpatrick D.A."/>
            <person name="de Groot P.W."/>
            <person name="Harris D."/>
            <person name="Hoyer L.L."/>
            <person name="Hube B."/>
            <person name="Klis F.M."/>
            <person name="Kodira C."/>
            <person name="Lennard N."/>
            <person name="Logue M.E."/>
            <person name="Martin R."/>
            <person name="Neiman A.M."/>
            <person name="Nikolaou E."/>
            <person name="Quail M.A."/>
            <person name="Quinn J."/>
            <person name="Santos M.C."/>
            <person name="Schmitzberger F.F."/>
            <person name="Sherlock G."/>
            <person name="Shah P."/>
            <person name="Silverstein K.A."/>
            <person name="Skrzypek M.S."/>
            <person name="Soll D."/>
            <person name="Staggs R."/>
            <person name="Stansfield I."/>
            <person name="Stumpf M.P."/>
            <person name="Sudbery P.E."/>
            <person name="Srikantha T."/>
            <person name="Zeng Q."/>
            <person name="Berman J."/>
            <person name="Berriman M."/>
            <person name="Heitman J."/>
            <person name="Gow N.A."/>
            <person name="Lorenz M.C."/>
            <person name="Birren B.W."/>
            <person name="Kellis M."/>
            <person name="Cuomo C.A."/>
        </authorList>
    </citation>
    <scope>NUCLEOTIDE SEQUENCE [LARGE SCALE GENOMIC DNA]</scope>
    <source>
        <strain evidence="3">ATCC 11503 / BCRC 21390 / CBS 2605 / JCM 1781 / NBRC 1676 / NRRL YB-4239</strain>
    </source>
</reference>
<dbReference type="InParanoid" id="A5DZ24"/>
<feature type="region of interest" description="Disordered" evidence="1">
    <location>
        <begin position="104"/>
        <end position="126"/>
    </location>
</feature>
<dbReference type="OrthoDB" id="4090363at2759"/>
<accession>A5DZ24</accession>
<name>A5DZ24_LODEL</name>
<sequence>MPDLFDNIFSRVHAKFNGGHTKPRYDGGSQVNSGKFYSYHSTPNNNNYWLPRNAVKEEQMRKGSVSSEQGDMTMMGGGAVSGSLDSADDKQPFVGQKVGAFDKDSMPIVDDSQLNRSRFNSVASEE</sequence>
<organism evidence="2 3">
    <name type="scientific">Lodderomyces elongisporus (strain ATCC 11503 / CBS 2605 / JCM 1781 / NBRC 1676 / NRRL YB-4239)</name>
    <name type="common">Yeast</name>
    <name type="synonym">Saccharomyces elongisporus</name>
    <dbReference type="NCBI Taxonomy" id="379508"/>
    <lineage>
        <taxon>Eukaryota</taxon>
        <taxon>Fungi</taxon>
        <taxon>Dikarya</taxon>
        <taxon>Ascomycota</taxon>
        <taxon>Saccharomycotina</taxon>
        <taxon>Pichiomycetes</taxon>
        <taxon>Debaryomycetaceae</taxon>
        <taxon>Candida/Lodderomyces clade</taxon>
        <taxon>Lodderomyces</taxon>
    </lineage>
</organism>
<gene>
    <name evidence="2" type="ORF">LELG_02611</name>
</gene>
<evidence type="ECO:0000313" key="3">
    <source>
        <dbReference type="Proteomes" id="UP000001996"/>
    </source>
</evidence>
<dbReference type="EMBL" id="CH981526">
    <property type="protein sequence ID" value="EDK44432.1"/>
    <property type="molecule type" value="Genomic_DNA"/>
</dbReference>
<protein>
    <submittedName>
        <fullName evidence="2">Uncharacterized protein</fullName>
    </submittedName>
</protein>
<keyword evidence="3" id="KW-1185">Reference proteome</keyword>
<dbReference type="GeneID" id="5233302"/>
<dbReference type="RefSeq" id="XP_001526053.1">
    <property type="nucleotide sequence ID" value="XM_001526003.1"/>
</dbReference>
<feature type="compositionally biased region" description="Polar residues" evidence="1">
    <location>
        <begin position="112"/>
        <end position="126"/>
    </location>
</feature>